<proteinExistence type="inferred from homology"/>
<dbReference type="PROSITE" id="PS50236">
    <property type="entry name" value="CHCR"/>
    <property type="match status" value="1"/>
</dbReference>
<feature type="region of interest" description="Disordered" evidence="5">
    <location>
        <begin position="1026"/>
        <end position="1052"/>
    </location>
</feature>
<sequence length="1052" mass="122830">MLRAQKLHSLESSDISAILPIEQSQKLVLAKKSGDVEVYSREGNTYKLFQLYPDLLQNAKNESSFPLIENFYFANELSTIFAQCKETLILLSTTNLQEYDRIIDRRGIKHCWLFEKTHKHKEEATTYLAYSTINTSKMRILIWEGRTYINMIEASLSFRKEIIRSIYPGEVGIVLTTDLGIYHWPYNKSSLIRIEKTVRNKYPKDMVSALTELKDQTEKTVEKSPKKHHRDDMQSFSSMDRMSRKSSVSSIWYKSISSDRCNKVRYIFQLEGDDPAPIIIDGTTKKLFKLDFMHNNEEPFLVATDHATFSESNSEFDHMHYLSSNLLMLYNTNTIKFVDYANGFTFLQQKIPEGIKWVKNLSGTYFLVWTLNDEIQLFSYHVDDESDGYDDESICGDISDPDFYQLWRKVLFYKFFINSPNSTELCVSENPQESLDICAMKLRDLAVMWCLRIFDKFQKYMIQLESSKNSKMLRSKCEEIIVQDIFDLFIKFWAPPQLVILKVFPSAISSLVLEITGQEHHCLFKEAEEAKETYDIPPHLLNRWCLPYLTDTRRHLQNLLSGQHDDENRITWLYRDRKIKQNFDFFLINDHDDVDLETMLTLIDTVLFKCYLYYNPPMVGPFIRVENYCDSDVIVTELKIRHMFKDLIDFYYKRGNHEEALKFLTNLVGELESDSTEEKQRQKIEHGVKVLVIYYLKKLSNSELGVLFKYTDWLLKRHNDSIQEVISSIYFHDSQACNGRDHLKIYEYINKYDKLLAIQYLEFAISTFRLEGNNLHTILIKLYLENLDIPSTKIKLKSLLETTSVYEPRTILKLLTETLEAESDHLPANDLKFIKYLKIFPLSKLEHHEESVRILLDEIDDYKAATNYCDDVYQSDLAKGEKLLLYLYDKLVSIYDSNGNSKLILGFLQDHGSKLSSVEIYKNLPQGLPLYDIGRVVSQLLKKHSSKMDETRIEKNLLQVELVTTTFHLNDGLSSYGVLSDSHKCPICKKIISNFGTDSISWFTREGRNVITHYNCGKVLQDRFSAQTKGSSKPKTEQKTLGDVKNELNNNK</sequence>
<dbReference type="InterPro" id="IPR019452">
    <property type="entry name" value="VPS39/TGF_beta_rcpt-assoc_1"/>
</dbReference>
<accession>A0ABN8WW06</accession>
<evidence type="ECO:0000259" key="6">
    <source>
        <dbReference type="Pfam" id="PF10366"/>
    </source>
</evidence>
<feature type="domain" description="Vacuolar sorting protein 39/Transforming growth factor beta receptor-associated" evidence="6">
    <location>
        <begin position="603"/>
        <end position="715"/>
    </location>
</feature>
<comment type="subcellular location">
    <subcellularLocation>
        <location evidence="1">Endomembrane system</location>
        <topology evidence="1">Peripheral membrane protein</topology>
    </subcellularLocation>
</comment>
<evidence type="ECO:0000256" key="3">
    <source>
        <dbReference type="ARBA" id="ARBA00038201"/>
    </source>
</evidence>
<feature type="compositionally biased region" description="Basic and acidic residues" evidence="5">
    <location>
        <begin position="1034"/>
        <end position="1046"/>
    </location>
</feature>
<feature type="region of interest" description="Disordered" evidence="5">
    <location>
        <begin position="216"/>
        <end position="242"/>
    </location>
</feature>
<dbReference type="EMBL" id="OX365931">
    <property type="protein sequence ID" value="CAI4059524.1"/>
    <property type="molecule type" value="Genomic_DNA"/>
</dbReference>
<reference evidence="7" key="1">
    <citation type="submission" date="2022-10" db="EMBL/GenBank/DDBJ databases">
        <authorList>
            <person name="Byrne P K."/>
        </authorList>
    </citation>
    <scope>NUCLEOTIDE SEQUENCE</scope>
    <source>
        <strain evidence="7">ZP964</strain>
    </source>
</reference>
<evidence type="ECO:0000256" key="5">
    <source>
        <dbReference type="SAM" id="MobiDB-lite"/>
    </source>
</evidence>
<organism evidence="7 8">
    <name type="scientific">Saccharomyces uvarum</name>
    <name type="common">Yeast</name>
    <name type="synonym">Saccharomyces bayanus var. uvarum</name>
    <dbReference type="NCBI Taxonomy" id="230603"/>
    <lineage>
        <taxon>Eukaryota</taxon>
        <taxon>Fungi</taxon>
        <taxon>Dikarya</taxon>
        <taxon>Ascomycota</taxon>
        <taxon>Saccharomycotina</taxon>
        <taxon>Saccharomycetes</taxon>
        <taxon>Saccharomycetales</taxon>
        <taxon>Saccharomycetaceae</taxon>
        <taxon>Saccharomyces</taxon>
    </lineage>
</organism>
<dbReference type="Proteomes" id="UP001162085">
    <property type="component" value="Chromosome 4"/>
</dbReference>
<protein>
    <recommendedName>
        <fullName evidence="6">Vacuolar sorting protein 39/Transforming growth factor beta receptor-associated domain-containing protein</fullName>
    </recommendedName>
</protein>
<name>A0ABN8WW06_SACUV</name>
<keyword evidence="2" id="KW-0472">Membrane</keyword>
<evidence type="ECO:0000256" key="2">
    <source>
        <dbReference type="ARBA" id="ARBA00023136"/>
    </source>
</evidence>
<evidence type="ECO:0000256" key="1">
    <source>
        <dbReference type="ARBA" id="ARBA00004184"/>
    </source>
</evidence>
<dbReference type="PANTHER" id="PTHR12894:SF49">
    <property type="entry name" value="VAM6_VPS39-LIKE PROTEIN"/>
    <property type="match status" value="1"/>
</dbReference>
<comment type="similarity">
    <text evidence="3">Belongs to the VAM6/VPS39 family.</text>
</comment>
<dbReference type="Pfam" id="PF10366">
    <property type="entry name" value="Vps39_1"/>
    <property type="match status" value="1"/>
</dbReference>
<dbReference type="PANTHER" id="PTHR12894">
    <property type="entry name" value="CNH DOMAIN CONTAINING"/>
    <property type="match status" value="1"/>
</dbReference>
<dbReference type="InterPro" id="IPR000547">
    <property type="entry name" value="Clathrin_H-chain/VPS_repeat"/>
</dbReference>
<keyword evidence="8" id="KW-1185">Reference proteome</keyword>
<evidence type="ECO:0000313" key="7">
    <source>
        <dbReference type="EMBL" id="CAI4059524.1"/>
    </source>
</evidence>
<dbReference type="InterPro" id="IPR032914">
    <property type="entry name" value="Vam6/VPS39/TRAP1"/>
</dbReference>
<feature type="repeat" description="CHCR" evidence="4">
    <location>
        <begin position="733"/>
        <end position="896"/>
    </location>
</feature>
<evidence type="ECO:0000313" key="8">
    <source>
        <dbReference type="Proteomes" id="UP001162085"/>
    </source>
</evidence>
<evidence type="ECO:0000256" key="4">
    <source>
        <dbReference type="PROSITE-ProRule" id="PRU01006"/>
    </source>
</evidence>
<gene>
    <name evidence="7" type="primary">SUVZ04G1680</name>
    <name evidence="7" type="ORF">SUVZ_04G1680</name>
</gene>